<dbReference type="Proteomes" id="UP000054324">
    <property type="component" value="Unassembled WGS sequence"/>
</dbReference>
<name>A0A075AJ14_OPIVI</name>
<feature type="compositionally biased region" description="Basic and acidic residues" evidence="1">
    <location>
        <begin position="10"/>
        <end position="21"/>
    </location>
</feature>
<dbReference type="AlphaFoldDB" id="A0A075AJ14"/>
<keyword evidence="3" id="KW-1185">Reference proteome</keyword>
<evidence type="ECO:0000313" key="2">
    <source>
        <dbReference type="EMBL" id="KER32589.1"/>
    </source>
</evidence>
<reference evidence="2 3" key="1">
    <citation type="submission" date="2013-11" db="EMBL/GenBank/DDBJ databases">
        <title>Opisthorchis viverrini - life in the bile duct.</title>
        <authorList>
            <person name="Young N.D."/>
            <person name="Nagarajan N."/>
            <person name="Lin S.J."/>
            <person name="Korhonen P.K."/>
            <person name="Jex A.R."/>
            <person name="Hall R.S."/>
            <person name="Safavi-Hemami H."/>
            <person name="Kaewkong W."/>
            <person name="Bertrand D."/>
            <person name="Gao S."/>
            <person name="Seet Q."/>
            <person name="Wongkham S."/>
            <person name="Teh B.T."/>
            <person name="Wongkham C."/>
            <person name="Intapan P.M."/>
            <person name="Maleewong W."/>
            <person name="Yang X."/>
            <person name="Hu M."/>
            <person name="Wang Z."/>
            <person name="Hofmann A."/>
            <person name="Sternberg P.W."/>
            <person name="Tan P."/>
            <person name="Wang J."/>
            <person name="Gasser R.B."/>
        </authorList>
    </citation>
    <scope>NUCLEOTIDE SEQUENCE [LARGE SCALE GENOMIC DNA]</scope>
</reference>
<dbReference type="RefSeq" id="XP_009163551.1">
    <property type="nucleotide sequence ID" value="XM_009165287.1"/>
</dbReference>
<evidence type="ECO:0000313" key="3">
    <source>
        <dbReference type="Proteomes" id="UP000054324"/>
    </source>
</evidence>
<evidence type="ECO:0000256" key="1">
    <source>
        <dbReference type="SAM" id="MobiDB-lite"/>
    </source>
</evidence>
<sequence length="115" mass="13013">MAALSLASHESQHDTVHKKMTPDASKYRQSGLSGVSHPLLRHHLLRIRTANGISFDGDYHQGTLRGVYLQQSETPRHLVGSEFKIARCGRSTEWNTTYTNACRPQASRYNLVNHR</sequence>
<protein>
    <submittedName>
        <fullName evidence="2">Uncharacterized protein</fullName>
    </submittedName>
</protein>
<organism evidence="2 3">
    <name type="scientific">Opisthorchis viverrini</name>
    <name type="common">Southeast Asian liver fluke</name>
    <dbReference type="NCBI Taxonomy" id="6198"/>
    <lineage>
        <taxon>Eukaryota</taxon>
        <taxon>Metazoa</taxon>
        <taxon>Spiralia</taxon>
        <taxon>Lophotrochozoa</taxon>
        <taxon>Platyhelminthes</taxon>
        <taxon>Trematoda</taxon>
        <taxon>Digenea</taxon>
        <taxon>Opisthorchiida</taxon>
        <taxon>Opisthorchiata</taxon>
        <taxon>Opisthorchiidae</taxon>
        <taxon>Opisthorchis</taxon>
    </lineage>
</organism>
<dbReference type="KEGG" id="ovi:T265_01281"/>
<dbReference type="GeneID" id="20315469"/>
<dbReference type="EMBL" id="KL596632">
    <property type="protein sequence ID" value="KER32589.1"/>
    <property type="molecule type" value="Genomic_DNA"/>
</dbReference>
<gene>
    <name evidence="2" type="ORF">T265_01281</name>
</gene>
<dbReference type="CTD" id="20315469"/>
<feature type="region of interest" description="Disordered" evidence="1">
    <location>
        <begin position="1"/>
        <end position="32"/>
    </location>
</feature>
<accession>A0A075AJ14</accession>
<proteinExistence type="predicted"/>